<evidence type="ECO:0000256" key="1">
    <source>
        <dbReference type="ARBA" id="ARBA00000830"/>
    </source>
</evidence>
<comment type="similarity">
    <text evidence="3">Belongs to the HAD-like hydrolase superfamily. CbbY/CbbZ/Gph/YieH family.</text>
</comment>
<accession>A0A2H0LUI2</accession>
<comment type="pathway">
    <text evidence="2">Organic acid metabolism; glycolate biosynthesis; glycolate from 2-phosphoglycolate: step 1/1.</text>
</comment>
<dbReference type="Proteomes" id="UP000230859">
    <property type="component" value="Unassembled WGS sequence"/>
</dbReference>
<gene>
    <name evidence="5" type="ORF">COV74_01195</name>
</gene>
<comment type="caution">
    <text evidence="5">The sequence shown here is derived from an EMBL/GenBank/DDBJ whole genome shotgun (WGS) entry which is preliminary data.</text>
</comment>
<dbReference type="GO" id="GO:0005829">
    <property type="term" value="C:cytosol"/>
    <property type="evidence" value="ECO:0007669"/>
    <property type="project" value="TreeGrafter"/>
</dbReference>
<comment type="catalytic activity">
    <reaction evidence="1">
        <text>2-phosphoglycolate + H2O = glycolate + phosphate</text>
        <dbReference type="Rhea" id="RHEA:14369"/>
        <dbReference type="ChEBI" id="CHEBI:15377"/>
        <dbReference type="ChEBI" id="CHEBI:29805"/>
        <dbReference type="ChEBI" id="CHEBI:43474"/>
        <dbReference type="ChEBI" id="CHEBI:58033"/>
        <dbReference type="EC" id="3.1.3.18"/>
    </reaction>
</comment>
<dbReference type="Gene3D" id="1.10.150.240">
    <property type="entry name" value="Putative phosphatase, domain 2"/>
    <property type="match status" value="1"/>
</dbReference>
<dbReference type="InterPro" id="IPR041492">
    <property type="entry name" value="HAD_2"/>
</dbReference>
<dbReference type="PANTHER" id="PTHR43434:SF1">
    <property type="entry name" value="PHOSPHOGLYCOLATE PHOSPHATASE"/>
    <property type="match status" value="1"/>
</dbReference>
<organism evidence="5 6">
    <name type="scientific">Candidatus Abzuiibacterium crystallinum</name>
    <dbReference type="NCBI Taxonomy" id="1974748"/>
    <lineage>
        <taxon>Bacteria</taxon>
        <taxon>Pseudomonadati</taxon>
        <taxon>Candidatus Omnitrophota</taxon>
        <taxon>Candidatus Abzuiibacterium</taxon>
    </lineage>
</organism>
<dbReference type="InterPro" id="IPR006439">
    <property type="entry name" value="HAD-SF_hydro_IA"/>
</dbReference>
<dbReference type="InterPro" id="IPR023198">
    <property type="entry name" value="PGP-like_dom2"/>
</dbReference>
<reference evidence="5 6" key="1">
    <citation type="submission" date="2017-09" db="EMBL/GenBank/DDBJ databases">
        <title>Depth-based differentiation of microbial function through sediment-hosted aquifers and enrichment of novel symbionts in the deep terrestrial subsurface.</title>
        <authorList>
            <person name="Probst A.J."/>
            <person name="Ladd B."/>
            <person name="Jarett J.K."/>
            <person name="Geller-Mcgrath D.E."/>
            <person name="Sieber C.M."/>
            <person name="Emerson J.B."/>
            <person name="Anantharaman K."/>
            <person name="Thomas B.C."/>
            <person name="Malmstrom R."/>
            <person name="Stieglmeier M."/>
            <person name="Klingl A."/>
            <person name="Woyke T."/>
            <person name="Ryan C.M."/>
            <person name="Banfield J.F."/>
        </authorList>
    </citation>
    <scope>NUCLEOTIDE SEQUENCE [LARGE SCALE GENOMIC DNA]</scope>
    <source>
        <strain evidence="5">CG11_big_fil_rev_8_21_14_0_20_45_26</strain>
    </source>
</reference>
<dbReference type="GO" id="GO:0006281">
    <property type="term" value="P:DNA repair"/>
    <property type="evidence" value="ECO:0007669"/>
    <property type="project" value="TreeGrafter"/>
</dbReference>
<dbReference type="Gene3D" id="3.40.50.1000">
    <property type="entry name" value="HAD superfamily/HAD-like"/>
    <property type="match status" value="1"/>
</dbReference>
<dbReference type="EC" id="3.1.3.18" evidence="4"/>
<dbReference type="GO" id="GO:0008967">
    <property type="term" value="F:phosphoglycolate phosphatase activity"/>
    <property type="evidence" value="ECO:0007669"/>
    <property type="project" value="UniProtKB-EC"/>
</dbReference>
<dbReference type="Pfam" id="PF13419">
    <property type="entry name" value="HAD_2"/>
    <property type="match status" value="1"/>
</dbReference>
<evidence type="ECO:0000256" key="2">
    <source>
        <dbReference type="ARBA" id="ARBA00004818"/>
    </source>
</evidence>
<evidence type="ECO:0000256" key="4">
    <source>
        <dbReference type="ARBA" id="ARBA00013078"/>
    </source>
</evidence>
<dbReference type="InterPro" id="IPR036412">
    <property type="entry name" value="HAD-like_sf"/>
</dbReference>
<protein>
    <recommendedName>
        <fullName evidence="4">phosphoglycolate phosphatase</fullName>
        <ecNumber evidence="4">3.1.3.18</ecNumber>
    </recommendedName>
</protein>
<dbReference type="SFLD" id="SFLDG01135">
    <property type="entry name" value="C1.5.6:_HAD__Beta-PGM__Phospha"/>
    <property type="match status" value="1"/>
</dbReference>
<evidence type="ECO:0000313" key="6">
    <source>
        <dbReference type="Proteomes" id="UP000230859"/>
    </source>
</evidence>
<dbReference type="InterPro" id="IPR023214">
    <property type="entry name" value="HAD_sf"/>
</dbReference>
<dbReference type="SUPFAM" id="SSF56784">
    <property type="entry name" value="HAD-like"/>
    <property type="match status" value="1"/>
</dbReference>
<dbReference type="NCBIfam" id="TIGR01549">
    <property type="entry name" value="HAD-SF-IA-v1"/>
    <property type="match status" value="1"/>
</dbReference>
<dbReference type="PANTHER" id="PTHR43434">
    <property type="entry name" value="PHOSPHOGLYCOLATE PHOSPHATASE"/>
    <property type="match status" value="1"/>
</dbReference>
<evidence type="ECO:0000313" key="5">
    <source>
        <dbReference type="EMBL" id="PIQ87334.1"/>
    </source>
</evidence>
<evidence type="ECO:0000256" key="3">
    <source>
        <dbReference type="ARBA" id="ARBA00006171"/>
    </source>
</evidence>
<dbReference type="InterPro" id="IPR050155">
    <property type="entry name" value="HAD-like_hydrolase_sf"/>
</dbReference>
<dbReference type="NCBIfam" id="TIGR01509">
    <property type="entry name" value="HAD-SF-IA-v3"/>
    <property type="match status" value="1"/>
</dbReference>
<name>A0A2H0LUI2_9BACT</name>
<dbReference type="AlphaFoldDB" id="A0A2H0LUI2"/>
<dbReference type="SFLD" id="SFLDS00003">
    <property type="entry name" value="Haloacid_Dehalogenase"/>
    <property type="match status" value="1"/>
</dbReference>
<sequence>MIPIDLIIYDLDGTLIDSSEDIADAVNAMLADLDLPPRTQAEIEGFIGDGIQDLVARSLGPNHLSLKAKALKLTKRHYEKYLLVKTHLYPDVLEVLEFFKTKKQTVLTNKPQRFTDAILAGLGVDSYFSKVIGTDSGFPKKPAPDAVYHLLSAYAIQPQKAVMVGDSRVDIETGKRAGILTCAVSHGFGKLDKRKEVKADFETENLSGLKTILT</sequence>
<proteinExistence type="inferred from homology"/>
<dbReference type="EMBL" id="PCVY01000015">
    <property type="protein sequence ID" value="PIQ87334.1"/>
    <property type="molecule type" value="Genomic_DNA"/>
</dbReference>
<dbReference type="SFLD" id="SFLDG01129">
    <property type="entry name" value="C1.5:_HAD__Beta-PGM__Phosphata"/>
    <property type="match status" value="1"/>
</dbReference>